<dbReference type="OrthoDB" id="8210607at2"/>
<dbReference type="GO" id="GO:0008897">
    <property type="term" value="F:holo-[acyl-carrier-protein] synthase activity"/>
    <property type="evidence" value="ECO:0007669"/>
    <property type="project" value="InterPro"/>
</dbReference>
<evidence type="ECO:0000256" key="5">
    <source>
        <dbReference type="ARBA" id="ARBA00019087"/>
    </source>
</evidence>
<dbReference type="Proteomes" id="UP000032068">
    <property type="component" value="Unassembled WGS sequence"/>
</dbReference>
<evidence type="ECO:0000259" key="15">
    <source>
        <dbReference type="Pfam" id="PF17837"/>
    </source>
</evidence>
<evidence type="ECO:0000256" key="9">
    <source>
        <dbReference type="ARBA" id="ARBA00031996"/>
    </source>
</evidence>
<evidence type="ECO:0000256" key="13">
    <source>
        <dbReference type="PIRSR" id="PIRSR603542-2"/>
    </source>
</evidence>
<dbReference type="EMBL" id="JXQW01000033">
    <property type="protein sequence ID" value="KIP99660.1"/>
    <property type="molecule type" value="Genomic_DNA"/>
</dbReference>
<evidence type="ECO:0000256" key="8">
    <source>
        <dbReference type="ARBA" id="ARBA00029894"/>
    </source>
</evidence>
<comment type="cofactor">
    <cofactor evidence="13">
        <name>Mg(2+)</name>
        <dbReference type="ChEBI" id="CHEBI:18420"/>
    </cofactor>
</comment>
<comment type="pathway">
    <text evidence="2">Siderophore biosynthesis; enterobactin biosynthesis.</text>
</comment>
<feature type="binding site" evidence="13">
    <location>
        <position position="126"/>
    </location>
    <ligand>
        <name>Mg(2+)</name>
        <dbReference type="ChEBI" id="CHEBI:18420"/>
    </ligand>
</feature>
<dbReference type="InterPro" id="IPR037143">
    <property type="entry name" value="4-PPantetheinyl_Trfase_dom_sf"/>
</dbReference>
<evidence type="ECO:0000256" key="7">
    <source>
        <dbReference type="ARBA" id="ARBA00023191"/>
    </source>
</evidence>
<dbReference type="Pfam" id="PF01648">
    <property type="entry name" value="ACPS"/>
    <property type="match status" value="1"/>
</dbReference>
<comment type="catalytic activity">
    <reaction evidence="11">
        <text>apo-[peptidyl-carrier protein] + CoA = holo-[peptidyl-carrier protein] + adenosine 3',5'-bisphosphate + H(+)</text>
        <dbReference type="Rhea" id="RHEA:46228"/>
        <dbReference type="Rhea" id="RHEA-COMP:11479"/>
        <dbReference type="Rhea" id="RHEA-COMP:11480"/>
        <dbReference type="ChEBI" id="CHEBI:15378"/>
        <dbReference type="ChEBI" id="CHEBI:29999"/>
        <dbReference type="ChEBI" id="CHEBI:57287"/>
        <dbReference type="ChEBI" id="CHEBI:58343"/>
        <dbReference type="ChEBI" id="CHEBI:64479"/>
    </reaction>
</comment>
<evidence type="ECO:0000313" key="17">
    <source>
        <dbReference type="Proteomes" id="UP000032068"/>
    </source>
</evidence>
<feature type="binding site" evidence="12">
    <location>
        <begin position="104"/>
        <end position="105"/>
    </location>
    <ligand>
        <name>CoA</name>
        <dbReference type="ChEBI" id="CHEBI:57287"/>
    </ligand>
</feature>
<keyword evidence="13" id="KW-0460">Magnesium</keyword>
<protein>
    <recommendedName>
        <fullName evidence="5">Enterobactin synthase component D</fullName>
    </recommendedName>
    <alternativeName>
        <fullName evidence="8">4'-phosphopantetheinyl transferase EntD</fullName>
    </alternativeName>
    <alternativeName>
        <fullName evidence="9">Enterochelin synthase D</fullName>
    </alternativeName>
</protein>
<dbReference type="PRINTS" id="PR01399">
    <property type="entry name" value="ENTSNTHTASED"/>
</dbReference>
<evidence type="ECO:0000256" key="4">
    <source>
        <dbReference type="ARBA" id="ARBA00011503"/>
    </source>
</evidence>
<feature type="binding site" evidence="12">
    <location>
        <position position="172"/>
    </location>
    <ligand>
        <name>CoA</name>
        <dbReference type="ChEBI" id="CHEBI:57287"/>
    </ligand>
</feature>
<gene>
    <name evidence="16" type="ORF">RU08_13520</name>
</gene>
<dbReference type="UniPathway" id="UPA00017"/>
<sequence length="240" mass="26203">MPAMNTAHLPRCCSALDDHWPFARPLLGAQLISTHFDSALVDDADYLAAGVPPVRGVAKRQAEHLAGRVCAREALYRVTGVASVPAVGEDRAPQWPAQVSGSITHGQDWAAAIVAPTQLWRGLGLDVERLLSSERAERLVGEILTPDELGRIAHLTPEQRARQISLTFSLKESLFKALYPLVLKRFYFQDAELLDLNAEPGGARLRLLVELSEEWPAGSKLVGLYAELDNQVLSLVAIEA</sequence>
<evidence type="ECO:0000256" key="3">
    <source>
        <dbReference type="ARBA" id="ARBA00008342"/>
    </source>
</evidence>
<comment type="function">
    <text evidence="1">Involved in the biosynthesis of the siderophore enterobactin (enterochelin), which is a macrocyclic trimeric lactone of N-(2,3-dihydroxybenzoyl)-serine. The serine trilactone serves as a scaffolding for the three catechol functionalities that provide hexadentate coordination for the tightly ligated iron(2+) atoms. Plays an essential role in the assembly of the enterobactin by catalyzing the transfer of the 4'-phosphopantetheine (Ppant) moiety from coenzyme A to the apo-domains of both EntB (ArCP domain) and EntF (PCP domain) to yield their holo-forms which make them competent for the activation of 2,3-dihydroxybenzoate (DHB) and L-serine, respectively.</text>
</comment>
<dbReference type="PANTHER" id="PTHR38096">
    <property type="entry name" value="ENTEROBACTIN SYNTHASE COMPONENT D"/>
    <property type="match status" value="1"/>
</dbReference>
<keyword evidence="6 16" id="KW-0808">Transferase</keyword>
<dbReference type="InterPro" id="IPR003542">
    <property type="entry name" value="Enbac_synth_compD-like"/>
</dbReference>
<dbReference type="GO" id="GO:0009239">
    <property type="term" value="P:enterobactin biosynthetic process"/>
    <property type="evidence" value="ECO:0007669"/>
    <property type="project" value="UniProtKB-UniPathway"/>
</dbReference>
<feature type="binding site" evidence="12">
    <location>
        <position position="126"/>
    </location>
    <ligand>
        <name>CoA</name>
        <dbReference type="ChEBI" id="CHEBI:57287"/>
    </ligand>
</feature>
<dbReference type="InterPro" id="IPR008278">
    <property type="entry name" value="4-PPantetheinyl_Trfase_dom"/>
</dbReference>
<comment type="caution">
    <text evidence="16">The sequence shown here is derived from an EMBL/GenBank/DDBJ whole genome shotgun (WGS) entry which is preliminary data.</text>
</comment>
<feature type="binding site" evidence="13">
    <location>
        <position position="128"/>
    </location>
    <ligand>
        <name>Mg(2+)</name>
        <dbReference type="ChEBI" id="CHEBI:18420"/>
    </ligand>
</feature>
<evidence type="ECO:0000313" key="16">
    <source>
        <dbReference type="EMBL" id="KIP99660.1"/>
    </source>
</evidence>
<comment type="subunit">
    <text evidence="4">EntB, EntD, EntE, and EntF form a multienzyme complex called enterobactin synthase.</text>
</comment>
<name>A0A0D0KNS8_9PSED</name>
<dbReference type="Pfam" id="PF17837">
    <property type="entry name" value="4PPT_N"/>
    <property type="match status" value="1"/>
</dbReference>
<feature type="domain" description="4'-phosphopantetheinyl transferase N-terminal" evidence="15">
    <location>
        <begin position="57"/>
        <end position="115"/>
    </location>
</feature>
<dbReference type="PANTHER" id="PTHR38096:SF1">
    <property type="entry name" value="ENTEROBACTIN SYNTHASE COMPONENT D"/>
    <property type="match status" value="1"/>
</dbReference>
<feature type="binding site" evidence="12">
    <location>
        <position position="68"/>
    </location>
    <ligand>
        <name>CoA</name>
        <dbReference type="ChEBI" id="CHEBI:57287"/>
    </ligand>
</feature>
<evidence type="ECO:0000256" key="2">
    <source>
        <dbReference type="ARBA" id="ARBA00004993"/>
    </source>
</evidence>
<keyword evidence="13" id="KW-0479">Metal-binding</keyword>
<dbReference type="GO" id="GO:0005886">
    <property type="term" value="C:plasma membrane"/>
    <property type="evidence" value="ECO:0007669"/>
    <property type="project" value="TreeGrafter"/>
</dbReference>
<evidence type="ECO:0000256" key="12">
    <source>
        <dbReference type="PIRSR" id="PIRSR603542-1"/>
    </source>
</evidence>
<feature type="binding site" evidence="12">
    <location>
        <position position="60"/>
    </location>
    <ligand>
        <name>CoA</name>
        <dbReference type="ChEBI" id="CHEBI:57287"/>
    </ligand>
</feature>
<feature type="domain" description="4'-phosphopantetheinyl transferase" evidence="14">
    <location>
        <begin position="122"/>
        <end position="204"/>
    </location>
</feature>
<comment type="similarity">
    <text evidence="3">Belongs to the P-Pant transferase superfamily. EntD family.</text>
</comment>
<evidence type="ECO:0000259" key="14">
    <source>
        <dbReference type="Pfam" id="PF01648"/>
    </source>
</evidence>
<dbReference type="AlphaFoldDB" id="A0A0D0KNS8"/>
<evidence type="ECO:0000256" key="11">
    <source>
        <dbReference type="ARBA" id="ARBA00049191"/>
    </source>
</evidence>
<feature type="binding site" evidence="12">
    <location>
        <position position="176"/>
    </location>
    <ligand>
        <name>CoA</name>
        <dbReference type="ChEBI" id="CHEBI:57287"/>
    </ligand>
</feature>
<organism evidence="16 17">
    <name type="scientific">Pseudomonas fulva</name>
    <dbReference type="NCBI Taxonomy" id="47880"/>
    <lineage>
        <taxon>Bacteria</taxon>
        <taxon>Pseudomonadati</taxon>
        <taxon>Pseudomonadota</taxon>
        <taxon>Gammaproteobacteria</taxon>
        <taxon>Pseudomonadales</taxon>
        <taxon>Pseudomonadaceae</taxon>
        <taxon>Pseudomonas</taxon>
    </lineage>
</organism>
<dbReference type="GO" id="GO:0009366">
    <property type="term" value="C:enterobactin synthetase complex"/>
    <property type="evidence" value="ECO:0007669"/>
    <property type="project" value="InterPro"/>
</dbReference>
<evidence type="ECO:0000256" key="1">
    <source>
        <dbReference type="ARBA" id="ARBA00003937"/>
    </source>
</evidence>
<keyword evidence="7" id="KW-0259">Enterobactin biosynthesis</keyword>
<proteinExistence type="inferred from homology"/>
<dbReference type="GO" id="GO:0000287">
    <property type="term" value="F:magnesium ion binding"/>
    <property type="evidence" value="ECO:0007669"/>
    <property type="project" value="InterPro"/>
</dbReference>
<comment type="catalytic activity">
    <reaction evidence="10">
        <text>apo-[aryl-carrier protein] + CoA = holo-[aryl-carrier protein] + adenosine 3',5'-bisphosphate + H(+)</text>
        <dbReference type="Rhea" id="RHEA:48404"/>
        <dbReference type="Rhea" id="RHEA-COMP:15903"/>
        <dbReference type="Rhea" id="RHEA-COMP:17557"/>
        <dbReference type="ChEBI" id="CHEBI:15378"/>
        <dbReference type="ChEBI" id="CHEBI:29999"/>
        <dbReference type="ChEBI" id="CHEBI:57287"/>
        <dbReference type="ChEBI" id="CHEBI:58343"/>
        <dbReference type="ChEBI" id="CHEBI:64479"/>
    </reaction>
</comment>
<evidence type="ECO:0000256" key="10">
    <source>
        <dbReference type="ARBA" id="ARBA00049176"/>
    </source>
</evidence>
<dbReference type="SUPFAM" id="SSF56214">
    <property type="entry name" value="4'-phosphopantetheinyl transferase"/>
    <property type="match status" value="1"/>
</dbReference>
<dbReference type="RefSeq" id="WP_042554357.1">
    <property type="nucleotide sequence ID" value="NZ_JXQW01000033.1"/>
</dbReference>
<reference evidence="16 17" key="1">
    <citation type="submission" date="2014-12" db="EMBL/GenBank/DDBJ databases">
        <title>16Stimator: statistical estimation of ribosomal gene copy numbers from draft genome assemblies.</title>
        <authorList>
            <person name="Perisin M.A."/>
            <person name="Vetter M."/>
            <person name="Gilbert J.A."/>
            <person name="Bergelson J."/>
        </authorList>
    </citation>
    <scope>NUCLEOTIDE SEQUENCE [LARGE SCALE GENOMIC DNA]</scope>
    <source>
        <strain evidence="16 17">MEJ086</strain>
    </source>
</reference>
<accession>A0A0D0KNS8</accession>
<evidence type="ECO:0000256" key="6">
    <source>
        <dbReference type="ARBA" id="ARBA00022679"/>
    </source>
</evidence>
<dbReference type="InterPro" id="IPR041354">
    <property type="entry name" value="4PPT_N"/>
</dbReference>
<dbReference type="Gene3D" id="3.90.470.20">
    <property type="entry name" value="4'-phosphopantetheinyl transferase domain"/>
    <property type="match status" value="1"/>
</dbReference>